<keyword evidence="1" id="KW-0812">Transmembrane</keyword>
<protein>
    <submittedName>
        <fullName evidence="2">Uncharacterized protein</fullName>
    </submittedName>
</protein>
<keyword evidence="3" id="KW-1185">Reference proteome</keyword>
<evidence type="ECO:0000256" key="1">
    <source>
        <dbReference type="SAM" id="Phobius"/>
    </source>
</evidence>
<sequence>CSYLLSLDPFSNNSSNVFFGDLFPPDVLNSEALDSASTSSFICRYLTSDIISLVSSEVSCLKQFAEKSSDHTWLCLVGPAHLFLLSFPALIQAALILFPSGK</sequence>
<gene>
    <name evidence="2" type="ORF">ILYODFUR_034626</name>
</gene>
<dbReference type="Proteomes" id="UP001482620">
    <property type="component" value="Unassembled WGS sequence"/>
</dbReference>
<feature type="non-terminal residue" evidence="2">
    <location>
        <position position="1"/>
    </location>
</feature>
<dbReference type="EMBL" id="JAHRIQ010029469">
    <property type="protein sequence ID" value="MEQ2230968.1"/>
    <property type="molecule type" value="Genomic_DNA"/>
</dbReference>
<evidence type="ECO:0000313" key="2">
    <source>
        <dbReference type="EMBL" id="MEQ2230968.1"/>
    </source>
</evidence>
<keyword evidence="1" id="KW-1133">Transmembrane helix</keyword>
<name>A0ABV0TGH8_9TELE</name>
<organism evidence="2 3">
    <name type="scientific">Ilyodon furcidens</name>
    <name type="common">goldbreast splitfin</name>
    <dbReference type="NCBI Taxonomy" id="33524"/>
    <lineage>
        <taxon>Eukaryota</taxon>
        <taxon>Metazoa</taxon>
        <taxon>Chordata</taxon>
        <taxon>Craniata</taxon>
        <taxon>Vertebrata</taxon>
        <taxon>Euteleostomi</taxon>
        <taxon>Actinopterygii</taxon>
        <taxon>Neopterygii</taxon>
        <taxon>Teleostei</taxon>
        <taxon>Neoteleostei</taxon>
        <taxon>Acanthomorphata</taxon>
        <taxon>Ovalentaria</taxon>
        <taxon>Atherinomorphae</taxon>
        <taxon>Cyprinodontiformes</taxon>
        <taxon>Goodeidae</taxon>
        <taxon>Ilyodon</taxon>
    </lineage>
</organism>
<feature type="transmembrane region" description="Helical" evidence="1">
    <location>
        <begin position="71"/>
        <end position="98"/>
    </location>
</feature>
<comment type="caution">
    <text evidence="2">The sequence shown here is derived from an EMBL/GenBank/DDBJ whole genome shotgun (WGS) entry which is preliminary data.</text>
</comment>
<evidence type="ECO:0000313" key="3">
    <source>
        <dbReference type="Proteomes" id="UP001482620"/>
    </source>
</evidence>
<proteinExistence type="predicted"/>
<keyword evidence="1" id="KW-0472">Membrane</keyword>
<accession>A0ABV0TGH8</accession>
<reference evidence="2 3" key="1">
    <citation type="submission" date="2021-06" db="EMBL/GenBank/DDBJ databases">
        <authorList>
            <person name="Palmer J.M."/>
        </authorList>
    </citation>
    <scope>NUCLEOTIDE SEQUENCE [LARGE SCALE GENOMIC DNA]</scope>
    <source>
        <strain evidence="3">if_2019</strain>
        <tissue evidence="2">Muscle</tissue>
    </source>
</reference>